<keyword evidence="5" id="KW-0677">Repeat</keyword>
<dbReference type="EMBL" id="JAVIJP010000005">
    <property type="protein sequence ID" value="KAL3652898.1"/>
    <property type="molecule type" value="Genomic_DNA"/>
</dbReference>
<evidence type="ECO:0000256" key="8">
    <source>
        <dbReference type="ARBA" id="ARBA00023180"/>
    </source>
</evidence>
<dbReference type="PANTHER" id="PTHR48063:SF112">
    <property type="entry name" value="RECEPTOR LIKE PROTEIN 30-LIKE"/>
    <property type="match status" value="1"/>
</dbReference>
<dbReference type="InterPro" id="IPR046956">
    <property type="entry name" value="RLP23-like"/>
</dbReference>
<feature type="signal peptide" evidence="9">
    <location>
        <begin position="1"/>
        <end position="29"/>
    </location>
</feature>
<evidence type="ECO:0000256" key="2">
    <source>
        <dbReference type="ARBA" id="ARBA00022614"/>
    </source>
</evidence>
<sequence>MGKTMSSSILIPIIVVLLILDKSTTSCLAITNNVTLIHCFPREREALLRFKASFSDDQSNNMMSSWKANSDCCSWPGVECDNAAKGHVVGLHLGYSDSSPYNKLISDAVDSSILELKYLRYLDLSGNDFQSSPIPPYLGSMKRLQYLNLSTAGFAGVVPHQLGNLSSLRTLDLGLMSDD</sequence>
<keyword evidence="8" id="KW-0325">Glycoprotein</keyword>
<keyword evidence="6" id="KW-1133">Transmembrane helix</keyword>
<keyword evidence="12" id="KW-1185">Reference proteome</keyword>
<evidence type="ECO:0000313" key="12">
    <source>
        <dbReference type="Proteomes" id="UP001632038"/>
    </source>
</evidence>
<organism evidence="11 12">
    <name type="scientific">Castilleja foliolosa</name>
    <dbReference type="NCBI Taxonomy" id="1961234"/>
    <lineage>
        <taxon>Eukaryota</taxon>
        <taxon>Viridiplantae</taxon>
        <taxon>Streptophyta</taxon>
        <taxon>Embryophyta</taxon>
        <taxon>Tracheophyta</taxon>
        <taxon>Spermatophyta</taxon>
        <taxon>Magnoliopsida</taxon>
        <taxon>eudicotyledons</taxon>
        <taxon>Gunneridae</taxon>
        <taxon>Pentapetalae</taxon>
        <taxon>asterids</taxon>
        <taxon>lamiids</taxon>
        <taxon>Lamiales</taxon>
        <taxon>Orobanchaceae</taxon>
        <taxon>Pedicularideae</taxon>
        <taxon>Castillejinae</taxon>
        <taxon>Castilleja</taxon>
    </lineage>
</organism>
<accession>A0ABD3EEQ9</accession>
<dbReference type="InterPro" id="IPR032675">
    <property type="entry name" value="LRR_dom_sf"/>
</dbReference>
<dbReference type="Pfam" id="PF08263">
    <property type="entry name" value="LRRNT_2"/>
    <property type="match status" value="1"/>
</dbReference>
<keyword evidence="2" id="KW-0433">Leucine-rich repeat</keyword>
<dbReference type="GO" id="GO:0016020">
    <property type="term" value="C:membrane"/>
    <property type="evidence" value="ECO:0007669"/>
    <property type="project" value="UniProtKB-SubCell"/>
</dbReference>
<dbReference type="SUPFAM" id="SSF52058">
    <property type="entry name" value="L domain-like"/>
    <property type="match status" value="1"/>
</dbReference>
<dbReference type="Proteomes" id="UP001632038">
    <property type="component" value="Unassembled WGS sequence"/>
</dbReference>
<feature type="domain" description="Leucine-rich repeat-containing N-terminal plant-type" evidence="10">
    <location>
        <begin position="42"/>
        <end position="81"/>
    </location>
</feature>
<comment type="caution">
    <text evidence="11">The sequence shown here is derived from an EMBL/GenBank/DDBJ whole genome shotgun (WGS) entry which is preliminary data.</text>
</comment>
<evidence type="ECO:0000256" key="5">
    <source>
        <dbReference type="ARBA" id="ARBA00022737"/>
    </source>
</evidence>
<protein>
    <recommendedName>
        <fullName evidence="10">Leucine-rich repeat-containing N-terminal plant-type domain-containing protein</fullName>
    </recommendedName>
</protein>
<dbReference type="InterPro" id="IPR001611">
    <property type="entry name" value="Leu-rich_rpt"/>
</dbReference>
<dbReference type="InterPro" id="IPR013210">
    <property type="entry name" value="LRR_N_plant-typ"/>
</dbReference>
<reference evidence="12" key="1">
    <citation type="journal article" date="2024" name="IScience">
        <title>Strigolactones Initiate the Formation of Haustorium-like Structures in Castilleja.</title>
        <authorList>
            <person name="Buerger M."/>
            <person name="Peterson D."/>
            <person name="Chory J."/>
        </authorList>
    </citation>
    <scope>NUCLEOTIDE SEQUENCE [LARGE SCALE GENOMIC DNA]</scope>
</reference>
<keyword evidence="4 9" id="KW-0732">Signal</keyword>
<dbReference type="PANTHER" id="PTHR48063">
    <property type="entry name" value="LRR RECEPTOR-LIKE KINASE"/>
    <property type="match status" value="1"/>
</dbReference>
<evidence type="ECO:0000256" key="4">
    <source>
        <dbReference type="ARBA" id="ARBA00022729"/>
    </source>
</evidence>
<proteinExistence type="predicted"/>
<evidence type="ECO:0000259" key="10">
    <source>
        <dbReference type="Pfam" id="PF08263"/>
    </source>
</evidence>
<dbReference type="Pfam" id="PF00560">
    <property type="entry name" value="LRR_1"/>
    <property type="match status" value="1"/>
</dbReference>
<keyword evidence="7" id="KW-0472">Membrane</keyword>
<evidence type="ECO:0000256" key="7">
    <source>
        <dbReference type="ARBA" id="ARBA00023136"/>
    </source>
</evidence>
<dbReference type="Gene3D" id="3.80.10.10">
    <property type="entry name" value="Ribonuclease Inhibitor"/>
    <property type="match status" value="1"/>
</dbReference>
<comment type="subcellular location">
    <subcellularLocation>
        <location evidence="1">Membrane</location>
        <topology evidence="1">Single-pass type I membrane protein</topology>
    </subcellularLocation>
</comment>
<feature type="chain" id="PRO_5044827501" description="Leucine-rich repeat-containing N-terminal plant-type domain-containing protein" evidence="9">
    <location>
        <begin position="30"/>
        <end position="179"/>
    </location>
</feature>
<dbReference type="AlphaFoldDB" id="A0ABD3EEQ9"/>
<evidence type="ECO:0000256" key="6">
    <source>
        <dbReference type="ARBA" id="ARBA00022989"/>
    </source>
</evidence>
<name>A0ABD3EEQ9_9LAMI</name>
<gene>
    <name evidence="11" type="ORF">CASFOL_002579</name>
</gene>
<evidence type="ECO:0000256" key="1">
    <source>
        <dbReference type="ARBA" id="ARBA00004479"/>
    </source>
</evidence>
<evidence type="ECO:0000313" key="11">
    <source>
        <dbReference type="EMBL" id="KAL3652898.1"/>
    </source>
</evidence>
<evidence type="ECO:0000256" key="9">
    <source>
        <dbReference type="SAM" id="SignalP"/>
    </source>
</evidence>
<evidence type="ECO:0000256" key="3">
    <source>
        <dbReference type="ARBA" id="ARBA00022692"/>
    </source>
</evidence>
<keyword evidence="3" id="KW-0812">Transmembrane</keyword>